<reference evidence="4" key="1">
    <citation type="submission" date="2017-02" db="UniProtKB">
        <authorList>
            <consortium name="WormBaseParasite"/>
        </authorList>
    </citation>
    <scope>IDENTIFICATION</scope>
</reference>
<gene>
    <name evidence="2" type="ORF">ASIM_LOCUS4877</name>
</gene>
<dbReference type="WBParaSite" id="ASIM_0000507001-mRNA-1">
    <property type="protein sequence ID" value="ASIM_0000507001-mRNA-1"/>
    <property type="gene ID" value="ASIM_0000507001"/>
</dbReference>
<dbReference type="AlphaFoldDB" id="A0A0M3JBU2"/>
<reference evidence="2 3" key="2">
    <citation type="submission" date="2018-11" db="EMBL/GenBank/DDBJ databases">
        <authorList>
            <consortium name="Pathogen Informatics"/>
        </authorList>
    </citation>
    <scope>NUCLEOTIDE SEQUENCE [LARGE SCALE GENOMIC DNA]</scope>
</reference>
<evidence type="ECO:0000313" key="2">
    <source>
        <dbReference type="EMBL" id="VDK24660.1"/>
    </source>
</evidence>
<evidence type="ECO:0000313" key="4">
    <source>
        <dbReference type="WBParaSite" id="ASIM_0000507001-mRNA-1"/>
    </source>
</evidence>
<keyword evidence="1" id="KW-0732">Signal</keyword>
<feature type="chain" id="PRO_5043120849" evidence="1">
    <location>
        <begin position="21"/>
        <end position="54"/>
    </location>
</feature>
<dbReference type="EMBL" id="UYRR01009033">
    <property type="protein sequence ID" value="VDK24660.1"/>
    <property type="molecule type" value="Genomic_DNA"/>
</dbReference>
<accession>A0A0M3JBU2</accession>
<sequence length="54" mass="5950">MCRSTLLIVIVVISIWSVDGSGKGGDEFGLKWDGDKEMEAEENMTLEGDESNEK</sequence>
<organism evidence="4">
    <name type="scientific">Anisakis simplex</name>
    <name type="common">Herring worm</name>
    <dbReference type="NCBI Taxonomy" id="6269"/>
    <lineage>
        <taxon>Eukaryota</taxon>
        <taxon>Metazoa</taxon>
        <taxon>Ecdysozoa</taxon>
        <taxon>Nematoda</taxon>
        <taxon>Chromadorea</taxon>
        <taxon>Rhabditida</taxon>
        <taxon>Spirurina</taxon>
        <taxon>Ascaridomorpha</taxon>
        <taxon>Ascaridoidea</taxon>
        <taxon>Anisakidae</taxon>
        <taxon>Anisakis</taxon>
        <taxon>Anisakis simplex complex</taxon>
    </lineage>
</organism>
<feature type="signal peptide" evidence="1">
    <location>
        <begin position="1"/>
        <end position="20"/>
    </location>
</feature>
<protein>
    <submittedName>
        <fullName evidence="2 4">Uncharacterized protein</fullName>
    </submittedName>
</protein>
<evidence type="ECO:0000313" key="3">
    <source>
        <dbReference type="Proteomes" id="UP000267096"/>
    </source>
</evidence>
<keyword evidence="3" id="KW-1185">Reference proteome</keyword>
<dbReference type="Proteomes" id="UP000267096">
    <property type="component" value="Unassembled WGS sequence"/>
</dbReference>
<proteinExistence type="predicted"/>
<evidence type="ECO:0000256" key="1">
    <source>
        <dbReference type="SAM" id="SignalP"/>
    </source>
</evidence>
<name>A0A0M3JBU2_ANISI</name>